<keyword evidence="2" id="KW-1185">Reference proteome</keyword>
<reference evidence="1 2" key="1">
    <citation type="submission" date="2018-10" db="EMBL/GenBank/DDBJ databases">
        <authorList>
            <person name="Ekblom R."/>
            <person name="Jareborg N."/>
        </authorList>
    </citation>
    <scope>NUCLEOTIDE SEQUENCE [LARGE SCALE GENOMIC DNA]</scope>
    <source>
        <tissue evidence="1">Muscle</tissue>
    </source>
</reference>
<feature type="non-terminal residue" evidence="1">
    <location>
        <position position="1"/>
    </location>
</feature>
<accession>A0A9X9MB40</accession>
<evidence type="ECO:0000313" key="1">
    <source>
        <dbReference type="EMBL" id="VCX41056.1"/>
    </source>
</evidence>
<organism evidence="1 2">
    <name type="scientific">Gulo gulo</name>
    <name type="common">Wolverine</name>
    <name type="synonym">Gluton</name>
    <dbReference type="NCBI Taxonomy" id="48420"/>
    <lineage>
        <taxon>Eukaryota</taxon>
        <taxon>Metazoa</taxon>
        <taxon>Chordata</taxon>
        <taxon>Craniata</taxon>
        <taxon>Vertebrata</taxon>
        <taxon>Euteleostomi</taxon>
        <taxon>Mammalia</taxon>
        <taxon>Eutheria</taxon>
        <taxon>Laurasiatheria</taxon>
        <taxon>Carnivora</taxon>
        <taxon>Caniformia</taxon>
        <taxon>Musteloidea</taxon>
        <taxon>Mustelidae</taxon>
        <taxon>Guloninae</taxon>
        <taxon>Gulo</taxon>
    </lineage>
</organism>
<evidence type="ECO:0000313" key="2">
    <source>
        <dbReference type="Proteomes" id="UP000269945"/>
    </source>
</evidence>
<dbReference type="Proteomes" id="UP000269945">
    <property type="component" value="Unassembled WGS sequence"/>
</dbReference>
<name>A0A9X9MB40_GULGU</name>
<dbReference type="EMBL" id="CYRY02045566">
    <property type="protein sequence ID" value="VCX41056.1"/>
    <property type="molecule type" value="Genomic_DNA"/>
</dbReference>
<gene>
    <name evidence="1" type="ORF">BN2614_LOCUS1</name>
</gene>
<protein>
    <submittedName>
        <fullName evidence="1">Uncharacterized protein</fullName>
    </submittedName>
</protein>
<sequence length="87" mass="10112">PPASSSECSLWRLELKETWPSWLESEDPELVIGDPGARPLVLLLEQAGIELMLVQLGQVCRQRLHRSKLRGQLSRQGLQWHRLHHQW</sequence>
<dbReference type="AlphaFoldDB" id="A0A9X9MB40"/>
<comment type="caution">
    <text evidence="1">The sequence shown here is derived from an EMBL/GenBank/DDBJ whole genome shotgun (WGS) entry which is preliminary data.</text>
</comment>
<proteinExistence type="predicted"/>